<organism evidence="1 2">
    <name type="scientific">Coccomyxa subellipsoidea</name>
    <dbReference type="NCBI Taxonomy" id="248742"/>
    <lineage>
        <taxon>Eukaryota</taxon>
        <taxon>Viridiplantae</taxon>
        <taxon>Chlorophyta</taxon>
        <taxon>core chlorophytes</taxon>
        <taxon>Trebouxiophyceae</taxon>
        <taxon>Trebouxiophyceae incertae sedis</taxon>
        <taxon>Coccomyxaceae</taxon>
        <taxon>Coccomyxa</taxon>
    </lineage>
</organism>
<protein>
    <recommendedName>
        <fullName evidence="3">ATP-dependent DNA helicase</fullName>
    </recommendedName>
</protein>
<gene>
    <name evidence="1" type="ORF">WJX75_001449</name>
</gene>
<proteinExistence type="predicted"/>
<dbReference type="Proteomes" id="UP001491310">
    <property type="component" value="Unassembled WGS sequence"/>
</dbReference>
<sequence>MVGGGILTPKNADKDALTDQALRRFPGQEVFLLSADSVEEQQSGAVPVEYLDTLLPSELLPHRLTLKIGAQCASCC</sequence>
<reference evidence="1 2" key="1">
    <citation type="journal article" date="2024" name="Nat. Commun.">
        <title>Phylogenomics reveals the evolutionary origins of lichenization in chlorophyte algae.</title>
        <authorList>
            <person name="Puginier C."/>
            <person name="Libourel C."/>
            <person name="Otte J."/>
            <person name="Skaloud P."/>
            <person name="Haon M."/>
            <person name="Grisel S."/>
            <person name="Petersen M."/>
            <person name="Berrin J.G."/>
            <person name="Delaux P.M."/>
            <person name="Dal Grande F."/>
            <person name="Keller J."/>
        </authorList>
    </citation>
    <scope>NUCLEOTIDE SEQUENCE [LARGE SCALE GENOMIC DNA]</scope>
    <source>
        <strain evidence="1 2">SAG 216-7</strain>
    </source>
</reference>
<evidence type="ECO:0000313" key="1">
    <source>
        <dbReference type="EMBL" id="KAK9918127.1"/>
    </source>
</evidence>
<evidence type="ECO:0008006" key="3">
    <source>
        <dbReference type="Google" id="ProtNLM"/>
    </source>
</evidence>
<name>A0ABR2Z1U7_9CHLO</name>
<evidence type="ECO:0000313" key="2">
    <source>
        <dbReference type="Proteomes" id="UP001491310"/>
    </source>
</evidence>
<accession>A0ABR2Z1U7</accession>
<dbReference type="EMBL" id="JALJOT010000001">
    <property type="protein sequence ID" value="KAK9918127.1"/>
    <property type="molecule type" value="Genomic_DNA"/>
</dbReference>
<comment type="caution">
    <text evidence="1">The sequence shown here is derived from an EMBL/GenBank/DDBJ whole genome shotgun (WGS) entry which is preliminary data.</text>
</comment>
<keyword evidence="2" id="KW-1185">Reference proteome</keyword>